<evidence type="ECO:0000313" key="6">
    <source>
        <dbReference type="Proteomes" id="UP001164459"/>
    </source>
</evidence>
<evidence type="ECO:0000256" key="1">
    <source>
        <dbReference type="ARBA" id="ARBA00022729"/>
    </source>
</evidence>
<keyword evidence="2" id="KW-0677">Repeat</keyword>
<evidence type="ECO:0000256" key="4">
    <source>
        <dbReference type="SAM" id="MobiDB-lite"/>
    </source>
</evidence>
<dbReference type="NCBIfam" id="TIGR02608">
    <property type="entry name" value="delta_60_rpt"/>
    <property type="match status" value="1"/>
</dbReference>
<gene>
    <name evidence="5" type="ORF">O0S08_36435</name>
</gene>
<dbReference type="Pfam" id="PF13948">
    <property type="entry name" value="DUF4215"/>
    <property type="match status" value="1"/>
</dbReference>
<dbReference type="PANTHER" id="PTHR42754:SF1">
    <property type="entry name" value="LIPOPROTEIN"/>
    <property type="match status" value="1"/>
</dbReference>
<feature type="region of interest" description="Disordered" evidence="4">
    <location>
        <begin position="18"/>
        <end position="101"/>
    </location>
</feature>
<dbReference type="RefSeq" id="WP_269034064.1">
    <property type="nucleotide sequence ID" value="NZ_CP114040.1"/>
</dbReference>
<dbReference type="NCBIfam" id="TIGR02232">
    <property type="entry name" value="myxo_disulf_rpt"/>
    <property type="match status" value="1"/>
</dbReference>
<name>A0ABY7GXL2_9BACT</name>
<dbReference type="Proteomes" id="UP001164459">
    <property type="component" value="Chromosome"/>
</dbReference>
<accession>A0ABY7GXL2</accession>
<protein>
    <recommendedName>
        <fullName evidence="7">Myxococcus cysteine-rich repeat-containing protein</fullName>
    </recommendedName>
</protein>
<organism evidence="5 6">
    <name type="scientific">Nannocystis punicea</name>
    <dbReference type="NCBI Taxonomy" id="2995304"/>
    <lineage>
        <taxon>Bacteria</taxon>
        <taxon>Pseudomonadati</taxon>
        <taxon>Myxococcota</taxon>
        <taxon>Polyangia</taxon>
        <taxon>Nannocystales</taxon>
        <taxon>Nannocystaceae</taxon>
        <taxon>Nannocystis</taxon>
    </lineage>
</organism>
<dbReference type="InterPro" id="IPR011936">
    <property type="entry name" value="Myxo_disulph_rpt"/>
</dbReference>
<dbReference type="SUPFAM" id="SSF101898">
    <property type="entry name" value="NHL repeat"/>
    <property type="match status" value="1"/>
</dbReference>
<dbReference type="InterPro" id="IPR013431">
    <property type="entry name" value="Delta_60_rpt"/>
</dbReference>
<evidence type="ECO:0000256" key="2">
    <source>
        <dbReference type="ARBA" id="ARBA00022737"/>
    </source>
</evidence>
<evidence type="ECO:0000313" key="5">
    <source>
        <dbReference type="EMBL" id="WAS91702.1"/>
    </source>
</evidence>
<dbReference type="Gene3D" id="2.80.10.50">
    <property type="match status" value="1"/>
</dbReference>
<evidence type="ECO:0008006" key="7">
    <source>
        <dbReference type="Google" id="ProtNLM"/>
    </source>
</evidence>
<dbReference type="PANTHER" id="PTHR42754">
    <property type="entry name" value="ENDOGLUCANASE"/>
    <property type="match status" value="1"/>
</dbReference>
<proteinExistence type="predicted"/>
<keyword evidence="3" id="KW-1015">Disulfide bond</keyword>
<keyword evidence="1" id="KW-0732">Signal</keyword>
<feature type="compositionally biased region" description="Low complexity" evidence="4">
    <location>
        <begin position="28"/>
        <end position="84"/>
    </location>
</feature>
<sequence>MLGTKGRLVALAWIAGCAGGQGRDDEGAASSTAETASDETTSGSTSAGETTAATSNPATSTGPGETSTTGDATSTATTEALTEADSGETTEPAAACGDGVVQPPEVCDDGNAADGDGCNNDCQPSGRLLWSTTHAGMLKLVDEALGCAVDGNNSIYVVGLLGVGADDSDLWVRKYAADGAELWTQTYAGGAMLEDQGRAIVVDPAETVYLAGFAQEPMQGNDVVVRKHAADGSPLWTKKFAGAAMLNDVGSGAALTPDGDLVIGGATATVDAGNDTWLRKYGPAGEVLWTRTYDGAASSNDATQAIAVTADGYIYAAGYEAAPGESNNAWIARYDADGNLLWSRLYNGAASKADYLQGVVALADGGVVVCGYETAVDPVPWKSFLRRYDADGLMVWTEIEAGPEAAGALCYGLGLADDGDVLFAGATMQAGKREPWVRRLAPDGAPRWSTVIAGAGGGASQARCVRPAPDGTLVVAGGMDEAVDGRDAWIARLSP</sequence>
<keyword evidence="6" id="KW-1185">Reference proteome</keyword>
<dbReference type="EMBL" id="CP114040">
    <property type="protein sequence ID" value="WAS91702.1"/>
    <property type="molecule type" value="Genomic_DNA"/>
</dbReference>
<evidence type="ECO:0000256" key="3">
    <source>
        <dbReference type="ARBA" id="ARBA00023157"/>
    </source>
</evidence>
<reference evidence="5" key="1">
    <citation type="submission" date="2022-11" db="EMBL/GenBank/DDBJ databases">
        <title>Minimal conservation of predation-associated metabolite biosynthetic gene clusters underscores biosynthetic potential of Myxococcota including descriptions for ten novel species: Archangium lansinium sp. nov., Myxococcus landrumus sp. nov., Nannocystis bai.</title>
        <authorList>
            <person name="Ahearne A."/>
            <person name="Stevens C."/>
            <person name="Dowd S."/>
        </authorList>
    </citation>
    <scope>NUCLEOTIDE SEQUENCE</scope>
    <source>
        <strain evidence="5">Fl3</strain>
    </source>
</reference>